<dbReference type="InterPro" id="IPR036693">
    <property type="entry name" value="TF_LuxR_autoind-bd_dom_sf"/>
</dbReference>
<comment type="caution">
    <text evidence="6">The sequence shown here is derived from an EMBL/GenBank/DDBJ whole genome shotgun (WGS) entry which is preliminary data.</text>
</comment>
<keyword evidence="7" id="KW-1185">Reference proteome</keyword>
<organism evidence="6 7">
    <name type="scientific">Ectorhizobium quercum</name>
    <dbReference type="NCBI Taxonomy" id="2965071"/>
    <lineage>
        <taxon>Bacteria</taxon>
        <taxon>Pseudomonadati</taxon>
        <taxon>Pseudomonadota</taxon>
        <taxon>Alphaproteobacteria</taxon>
        <taxon>Hyphomicrobiales</taxon>
        <taxon>Rhizobiaceae</taxon>
        <taxon>Ectorhizobium</taxon>
    </lineage>
</organism>
<evidence type="ECO:0000259" key="4">
    <source>
        <dbReference type="PROSITE" id="PS50043"/>
    </source>
</evidence>
<dbReference type="InterPro" id="IPR005143">
    <property type="entry name" value="TF_LuxR_autoind-bd_dom"/>
</dbReference>
<accession>A0AAE3SX34</accession>
<evidence type="ECO:0000256" key="2">
    <source>
        <dbReference type="ARBA" id="ARBA00023125"/>
    </source>
</evidence>
<dbReference type="PANTHER" id="PTHR44688:SF16">
    <property type="entry name" value="DNA-BINDING TRANSCRIPTIONAL ACTIVATOR DEVR_DOSR"/>
    <property type="match status" value="1"/>
</dbReference>
<dbReference type="PROSITE" id="PS50043">
    <property type="entry name" value="HTH_LUXR_2"/>
    <property type="match status" value="1"/>
</dbReference>
<gene>
    <name evidence="5" type="ORF">NOF55_04260</name>
    <name evidence="6" type="ORF">NOF55_16165</name>
</gene>
<evidence type="ECO:0000313" key="7">
    <source>
        <dbReference type="Proteomes" id="UP001208771"/>
    </source>
</evidence>
<dbReference type="RefSeq" id="WP_306410059.1">
    <property type="nucleotide sequence ID" value="NZ_JANFPI010000001.1"/>
</dbReference>
<dbReference type="PANTHER" id="PTHR44688">
    <property type="entry name" value="DNA-BINDING TRANSCRIPTIONAL ACTIVATOR DEVR_DOSR"/>
    <property type="match status" value="1"/>
</dbReference>
<dbReference type="Gene3D" id="1.10.10.10">
    <property type="entry name" value="Winged helix-like DNA-binding domain superfamily/Winged helix DNA-binding domain"/>
    <property type="match status" value="1"/>
</dbReference>
<dbReference type="CDD" id="cd06170">
    <property type="entry name" value="LuxR_C_like"/>
    <property type="match status" value="1"/>
</dbReference>
<feature type="domain" description="HTH luxR-type" evidence="4">
    <location>
        <begin position="168"/>
        <end position="233"/>
    </location>
</feature>
<reference evidence="6" key="1">
    <citation type="submission" date="2022-07" db="EMBL/GenBank/DDBJ databases">
        <title>Ectorhizobium quercum gen.nov., sp. nov.</title>
        <authorList>
            <person name="Ma T."/>
            <person name="Li Y."/>
        </authorList>
    </citation>
    <scope>NUCLEOTIDE SEQUENCE</scope>
    <source>
        <strain evidence="6">BDR2-2</strain>
    </source>
</reference>
<evidence type="ECO:0000313" key="6">
    <source>
        <dbReference type="EMBL" id="MCX8998649.1"/>
    </source>
</evidence>
<dbReference type="SUPFAM" id="SSF46894">
    <property type="entry name" value="C-terminal effector domain of the bipartite response regulators"/>
    <property type="match status" value="1"/>
</dbReference>
<dbReference type="Gene3D" id="3.30.450.80">
    <property type="entry name" value="Transcription factor LuxR-like, autoinducer-binding domain"/>
    <property type="match status" value="1"/>
</dbReference>
<keyword evidence="3" id="KW-0804">Transcription</keyword>
<dbReference type="SMART" id="SM00421">
    <property type="entry name" value="HTH_LUXR"/>
    <property type="match status" value="1"/>
</dbReference>
<evidence type="ECO:0000256" key="3">
    <source>
        <dbReference type="ARBA" id="ARBA00023163"/>
    </source>
</evidence>
<dbReference type="EMBL" id="JANFPI010000005">
    <property type="protein sequence ID" value="MCX8998649.1"/>
    <property type="molecule type" value="Genomic_DNA"/>
</dbReference>
<dbReference type="PRINTS" id="PR00038">
    <property type="entry name" value="HTHLUXR"/>
</dbReference>
<dbReference type="Pfam" id="PF03472">
    <property type="entry name" value="Autoind_bind"/>
    <property type="match status" value="1"/>
</dbReference>
<evidence type="ECO:0000256" key="1">
    <source>
        <dbReference type="ARBA" id="ARBA00023015"/>
    </source>
</evidence>
<dbReference type="GO" id="GO:0006355">
    <property type="term" value="P:regulation of DNA-templated transcription"/>
    <property type="evidence" value="ECO:0007669"/>
    <property type="project" value="InterPro"/>
</dbReference>
<dbReference type="InterPro" id="IPR036388">
    <property type="entry name" value="WH-like_DNA-bd_sf"/>
</dbReference>
<dbReference type="EMBL" id="JANFPI010000001">
    <property type="protein sequence ID" value="MCX8996312.1"/>
    <property type="molecule type" value="Genomic_DNA"/>
</dbReference>
<dbReference type="PROSITE" id="PS00622">
    <property type="entry name" value="HTH_LUXR_1"/>
    <property type="match status" value="1"/>
</dbReference>
<proteinExistence type="predicted"/>
<dbReference type="GO" id="GO:0003677">
    <property type="term" value="F:DNA binding"/>
    <property type="evidence" value="ECO:0007669"/>
    <property type="project" value="UniProtKB-KW"/>
</dbReference>
<dbReference type="Pfam" id="PF00196">
    <property type="entry name" value="GerE"/>
    <property type="match status" value="1"/>
</dbReference>
<evidence type="ECO:0000313" key="5">
    <source>
        <dbReference type="EMBL" id="MCX8996312.1"/>
    </source>
</evidence>
<dbReference type="InterPro" id="IPR000792">
    <property type="entry name" value="Tscrpt_reg_LuxR_C"/>
</dbReference>
<name>A0AAE3SX34_9HYPH</name>
<dbReference type="AlphaFoldDB" id="A0AAE3SX34"/>
<keyword evidence="1" id="KW-0805">Transcription regulation</keyword>
<keyword evidence="2" id="KW-0238">DNA-binding</keyword>
<protein>
    <submittedName>
        <fullName evidence="6">LuxR family transcriptional regulator</fullName>
    </submittedName>
</protein>
<dbReference type="Proteomes" id="UP001208771">
    <property type="component" value="Unassembled WGS sequence"/>
</dbReference>
<dbReference type="InterPro" id="IPR016032">
    <property type="entry name" value="Sig_transdc_resp-reg_C-effctor"/>
</dbReference>
<sequence>MDFADDNAIAARLEKATTEISGLETQFDVFRFLKRLTEDRRMKAFMVMARPTEFSSELSACTLITNWPTDLLNQYDRKELLPHSPVFRQLRQSTRPFHFDARTAGEHGALFESFGMRHGLWFPVHGSFGALGAIAFSGETPPRPLDLVELCWISIAVYDQLQKIERRDTPARELLTEREVACLVWTSAGKTSAEIAEILGLSEHTVNHYLNRATRKLDAVNRAQAVAKAMRLNILK</sequence>
<dbReference type="SUPFAM" id="SSF75516">
    <property type="entry name" value="Pheromone-binding domain of LuxR-like quorum-sensing transcription factors"/>
    <property type="match status" value="1"/>
</dbReference>